<gene>
    <name evidence="1" type="ORF">GCM10023167_06630</name>
</gene>
<evidence type="ECO:0008006" key="3">
    <source>
        <dbReference type="Google" id="ProtNLM"/>
    </source>
</evidence>
<evidence type="ECO:0000313" key="2">
    <source>
        <dbReference type="Proteomes" id="UP001500642"/>
    </source>
</evidence>
<organism evidence="1 2">
    <name type="scientific">Brevibacterium pityocampae</name>
    <dbReference type="NCBI Taxonomy" id="506594"/>
    <lineage>
        <taxon>Bacteria</taxon>
        <taxon>Bacillati</taxon>
        <taxon>Actinomycetota</taxon>
        <taxon>Actinomycetes</taxon>
        <taxon>Micrococcales</taxon>
        <taxon>Brevibacteriaceae</taxon>
        <taxon>Brevibacterium</taxon>
    </lineage>
</organism>
<dbReference type="InterPro" id="IPR011335">
    <property type="entry name" value="Restrct_endonuc-II-like"/>
</dbReference>
<proteinExistence type="predicted"/>
<accession>A0ABP8J520</accession>
<dbReference type="Proteomes" id="UP001500642">
    <property type="component" value="Unassembled WGS sequence"/>
</dbReference>
<keyword evidence="2" id="KW-1185">Reference proteome</keyword>
<reference evidence="2" key="1">
    <citation type="journal article" date="2019" name="Int. J. Syst. Evol. Microbiol.">
        <title>The Global Catalogue of Microorganisms (GCM) 10K type strain sequencing project: providing services to taxonomists for standard genome sequencing and annotation.</title>
        <authorList>
            <consortium name="The Broad Institute Genomics Platform"/>
            <consortium name="The Broad Institute Genome Sequencing Center for Infectious Disease"/>
            <person name="Wu L."/>
            <person name="Ma J."/>
        </authorList>
    </citation>
    <scope>NUCLEOTIDE SEQUENCE [LARGE SCALE GENOMIC DNA]</scope>
    <source>
        <strain evidence="2">JCM 17808</strain>
    </source>
</reference>
<dbReference type="RefSeq" id="WP_345029836.1">
    <property type="nucleotide sequence ID" value="NZ_BAABGL010000003.1"/>
</dbReference>
<evidence type="ECO:0000313" key="1">
    <source>
        <dbReference type="EMBL" id="GAA4385146.1"/>
    </source>
</evidence>
<dbReference type="EMBL" id="BAABGL010000003">
    <property type="protein sequence ID" value="GAA4385146.1"/>
    <property type="molecule type" value="Genomic_DNA"/>
</dbReference>
<sequence length="335" mass="37020">MSLIVTQQDLFDHGAHWRTISAMTACCLKRLMPGVYLLHRRCTEPLHRPGTRMIEPIDDDRLASLGSNTAHIRYAAGRALLIEAFTATRHGGRLVSSGAAVFSHGSAAHLHALPFAIDERPLVEVQRPGKSRQKGYTRLRPMQVGADQIVEVSGLRTTSPARTVLDIARTRGLDQGLPMAEAALRSGALTAEDLIVSRDSHPGRRLHVDDALLRLLSGRSESAGEALLKIRLDRAGLLGDLVEQYSVYDEHGFVARVDFAHSGTKLAIEFDGYGKYFLDDADGRAALKQERRREADLRAAGWEVIRVEWRDLFDPAAMRRLCARIARHLATRSAA</sequence>
<comment type="caution">
    <text evidence="1">The sequence shown here is derived from an EMBL/GenBank/DDBJ whole genome shotgun (WGS) entry which is preliminary data.</text>
</comment>
<protein>
    <recommendedName>
        <fullName evidence="3">Transcriptional regulator, AbiEi antitoxin, Type IV TA system</fullName>
    </recommendedName>
</protein>
<name>A0ABP8J520_9MICO</name>
<dbReference type="Gene3D" id="3.40.960.10">
    <property type="entry name" value="VSR Endonuclease"/>
    <property type="match status" value="1"/>
</dbReference>
<dbReference type="SUPFAM" id="SSF52980">
    <property type="entry name" value="Restriction endonuclease-like"/>
    <property type="match status" value="1"/>
</dbReference>